<feature type="compositionally biased region" description="Basic and acidic residues" evidence="1">
    <location>
        <begin position="243"/>
        <end position="256"/>
    </location>
</feature>
<keyword evidence="3" id="KW-1185">Reference proteome</keyword>
<name>A0A9P4USC4_9PEZI</name>
<protein>
    <submittedName>
        <fullName evidence="2">Uncharacterized protein</fullName>
    </submittedName>
</protein>
<accession>A0A9P4USC4</accession>
<dbReference type="OrthoDB" id="2155935at2759"/>
<feature type="region of interest" description="Disordered" evidence="1">
    <location>
        <begin position="179"/>
        <end position="282"/>
    </location>
</feature>
<feature type="compositionally biased region" description="Polar residues" evidence="1">
    <location>
        <begin position="179"/>
        <end position="191"/>
    </location>
</feature>
<proteinExistence type="predicted"/>
<evidence type="ECO:0000313" key="2">
    <source>
        <dbReference type="EMBL" id="KAF2723511.1"/>
    </source>
</evidence>
<feature type="compositionally biased region" description="Polar residues" evidence="1">
    <location>
        <begin position="422"/>
        <end position="432"/>
    </location>
</feature>
<feature type="region of interest" description="Disordered" evidence="1">
    <location>
        <begin position="516"/>
        <end position="552"/>
    </location>
</feature>
<sequence length="805" mass="87891">MPAHVGSCFNRTSLLPRLRAYSETLARIQAQCVGIGISISQFVGTMNWPCYGTVREEGNREGKNDIGRLRGSIASSYCQHSNAKDLASKQLLPLRAPCASRPESPITTKLEHTLADHTSLPSCHSASIVNATLTDQEKMLAEFGEFKAMVASSNAGTDFSPAASLQRLHEASVRLQSISGENQTQSVTPPTLQDFPTLGDASKQDIPTHQPPIAPHSHPWKSYAHAVSEGKASPRNQKSRSMFSEKIDQDASENVHTKKSTKPAPHFAQPTQSYSRRTANPEIKVGVVDTRLRQKSPRRTLLPGEWRTGEIKRDDHSSGKSAGQRSPGKPISNYNKPTPRGRDISMDSKMTTTQQHAIVYHQKPTKPSGDNKDASAHFGISDHQISLDLPPSGCSQPLERGLWDEKADTMHASPGISHANPPKNSNTVRMRRASQSEILSPIFERLETQGLLESSASHSGRETRRNRPPASPAITTAIEETLENNSASRSSSSTNAVDKASISSDDTEIVIGGSCKTSKAVERDQSKAPPTAEGSADDNHNQVPMLSTSTRTSTLRATADEFRMPQSKSHSRLISAPAESELLRFRTHDEWSSLRPRTKRAIEELRRECNRSSLSSPSFDWEDRILPHLPDSQNSFRWSQEDVAHAEGNGRFAPLISLSSKSSMNSPDSHINTNAGGSTQGSLMHGWSIRNADSQRPLRYSWKGGDGLEITFTGWGPQAECDPNTPVSMRIFGNSQDLGTSRATPGLVGASVHSETSRTPLQALKPPFHHSFIKGCGDMRIVEAFESWPGTLEGFATCNSCAPIF</sequence>
<dbReference type="Proteomes" id="UP000799441">
    <property type="component" value="Unassembled WGS sequence"/>
</dbReference>
<evidence type="ECO:0000256" key="1">
    <source>
        <dbReference type="SAM" id="MobiDB-lite"/>
    </source>
</evidence>
<feature type="compositionally biased region" description="Basic and acidic residues" evidence="1">
    <location>
        <begin position="307"/>
        <end position="318"/>
    </location>
</feature>
<dbReference type="AlphaFoldDB" id="A0A9P4USC4"/>
<feature type="region of interest" description="Disordered" evidence="1">
    <location>
        <begin position="411"/>
        <end position="432"/>
    </location>
</feature>
<feature type="region of interest" description="Disordered" evidence="1">
    <location>
        <begin position="294"/>
        <end position="346"/>
    </location>
</feature>
<reference evidence="2" key="1">
    <citation type="journal article" date="2020" name="Stud. Mycol.">
        <title>101 Dothideomycetes genomes: a test case for predicting lifestyles and emergence of pathogens.</title>
        <authorList>
            <person name="Haridas S."/>
            <person name="Albert R."/>
            <person name="Binder M."/>
            <person name="Bloem J."/>
            <person name="Labutti K."/>
            <person name="Salamov A."/>
            <person name="Andreopoulos B."/>
            <person name="Baker S."/>
            <person name="Barry K."/>
            <person name="Bills G."/>
            <person name="Bluhm B."/>
            <person name="Cannon C."/>
            <person name="Castanera R."/>
            <person name="Culley D."/>
            <person name="Daum C."/>
            <person name="Ezra D."/>
            <person name="Gonzalez J."/>
            <person name="Henrissat B."/>
            <person name="Kuo A."/>
            <person name="Liang C."/>
            <person name="Lipzen A."/>
            <person name="Lutzoni F."/>
            <person name="Magnuson J."/>
            <person name="Mondo S."/>
            <person name="Nolan M."/>
            <person name="Ohm R."/>
            <person name="Pangilinan J."/>
            <person name="Park H.-J."/>
            <person name="Ramirez L."/>
            <person name="Alfaro M."/>
            <person name="Sun H."/>
            <person name="Tritt A."/>
            <person name="Yoshinaga Y."/>
            <person name="Zwiers L.-H."/>
            <person name="Turgeon B."/>
            <person name="Goodwin S."/>
            <person name="Spatafora J."/>
            <person name="Crous P."/>
            <person name="Grigoriev I."/>
        </authorList>
    </citation>
    <scope>NUCLEOTIDE SEQUENCE</scope>
    <source>
        <strain evidence="2">CBS 116435</strain>
    </source>
</reference>
<evidence type="ECO:0000313" key="3">
    <source>
        <dbReference type="Proteomes" id="UP000799441"/>
    </source>
</evidence>
<feature type="compositionally biased region" description="Polar residues" evidence="1">
    <location>
        <begin position="269"/>
        <end position="278"/>
    </location>
</feature>
<organism evidence="2 3">
    <name type="scientific">Polychaeton citri CBS 116435</name>
    <dbReference type="NCBI Taxonomy" id="1314669"/>
    <lineage>
        <taxon>Eukaryota</taxon>
        <taxon>Fungi</taxon>
        <taxon>Dikarya</taxon>
        <taxon>Ascomycota</taxon>
        <taxon>Pezizomycotina</taxon>
        <taxon>Dothideomycetes</taxon>
        <taxon>Dothideomycetidae</taxon>
        <taxon>Capnodiales</taxon>
        <taxon>Capnodiaceae</taxon>
        <taxon>Polychaeton</taxon>
    </lineage>
</organism>
<feature type="region of interest" description="Disordered" evidence="1">
    <location>
        <begin position="481"/>
        <end position="503"/>
    </location>
</feature>
<comment type="caution">
    <text evidence="2">The sequence shown here is derived from an EMBL/GenBank/DDBJ whole genome shotgun (WGS) entry which is preliminary data.</text>
</comment>
<gene>
    <name evidence="2" type="ORF">K431DRAFT_292550</name>
</gene>
<dbReference type="EMBL" id="MU003776">
    <property type="protein sequence ID" value="KAF2723511.1"/>
    <property type="molecule type" value="Genomic_DNA"/>
</dbReference>